<dbReference type="EMBL" id="WPHG01000006">
    <property type="protein sequence ID" value="MVA99608.1"/>
    <property type="molecule type" value="Genomic_DNA"/>
</dbReference>
<dbReference type="Pfam" id="PF00149">
    <property type="entry name" value="Metallophos"/>
    <property type="match status" value="1"/>
</dbReference>
<dbReference type="RefSeq" id="WP_343040989.1">
    <property type="nucleotide sequence ID" value="NZ_WPHG01000006.1"/>
</dbReference>
<organism evidence="2 3">
    <name type="scientific">Nitratireductor arenosus</name>
    <dbReference type="NCBI Taxonomy" id="2682096"/>
    <lineage>
        <taxon>Bacteria</taxon>
        <taxon>Pseudomonadati</taxon>
        <taxon>Pseudomonadota</taxon>
        <taxon>Alphaproteobacteria</taxon>
        <taxon>Hyphomicrobiales</taxon>
        <taxon>Phyllobacteriaceae</taxon>
        <taxon>Nitratireductor</taxon>
    </lineage>
</organism>
<evidence type="ECO:0000313" key="2">
    <source>
        <dbReference type="EMBL" id="MVA99608.1"/>
    </source>
</evidence>
<accession>A0A844QNH3</accession>
<dbReference type="Gene3D" id="3.60.21.10">
    <property type="match status" value="1"/>
</dbReference>
<dbReference type="Proteomes" id="UP000463224">
    <property type="component" value="Unassembled WGS sequence"/>
</dbReference>
<proteinExistence type="predicted"/>
<dbReference type="SUPFAM" id="SSF56300">
    <property type="entry name" value="Metallo-dependent phosphatases"/>
    <property type="match status" value="1"/>
</dbReference>
<feature type="domain" description="Calcineurin-like phosphoesterase" evidence="1">
    <location>
        <begin position="17"/>
        <end position="222"/>
    </location>
</feature>
<dbReference type="InterPro" id="IPR004843">
    <property type="entry name" value="Calcineurin-like_PHP"/>
</dbReference>
<dbReference type="AlphaFoldDB" id="A0A844QNH3"/>
<keyword evidence="3" id="KW-1185">Reference proteome</keyword>
<sequence length="248" mass="27263">MVVTGVHFLDAAAPDGMRLYAIGDVHGRLDLLRAMHGQIRAELVRDEPADWRIIHLGDYVDRGPNSKGVIAFLVDRVTEDPRVVALAGNHDVNFRAFLDDGDTTGLFCRFGGIDTARSYGVEVDFSNSAAADKSRAALAAVVPSAHKTFIEGLPRSIVFGDFFFCHAGIRPEVPLDDQDPQDLIWIRDPFLHYPGLHEKVVVHGHTPHDEAEIMANRVNLDTLAYASGRLTAFVVEGREKRLLEAGAD</sequence>
<dbReference type="InterPro" id="IPR050126">
    <property type="entry name" value="Ap4A_hydrolase"/>
</dbReference>
<gene>
    <name evidence="2" type="ORF">GN330_20360</name>
</gene>
<protein>
    <submittedName>
        <fullName evidence="2">Serine/threonine protein phosphatase</fullName>
    </submittedName>
</protein>
<reference evidence="2 3" key="1">
    <citation type="submission" date="2019-12" db="EMBL/GenBank/DDBJ databases">
        <title>Nitratireductor arenosus sp. nov., Isolated from sea sand, Jeju island, South Korea.</title>
        <authorList>
            <person name="Kim W."/>
        </authorList>
    </citation>
    <scope>NUCLEOTIDE SEQUENCE [LARGE SCALE GENOMIC DNA]</scope>
    <source>
        <strain evidence="2 3">CAU 1489</strain>
    </source>
</reference>
<dbReference type="GO" id="GO:0016791">
    <property type="term" value="F:phosphatase activity"/>
    <property type="evidence" value="ECO:0007669"/>
    <property type="project" value="TreeGrafter"/>
</dbReference>
<dbReference type="PANTHER" id="PTHR42850:SF4">
    <property type="entry name" value="ZINC-DEPENDENT ENDOPOLYPHOSPHATASE"/>
    <property type="match status" value="1"/>
</dbReference>
<evidence type="ECO:0000313" key="3">
    <source>
        <dbReference type="Proteomes" id="UP000463224"/>
    </source>
</evidence>
<dbReference type="InterPro" id="IPR029052">
    <property type="entry name" value="Metallo-depent_PP-like"/>
</dbReference>
<name>A0A844QNH3_9HYPH</name>
<evidence type="ECO:0000259" key="1">
    <source>
        <dbReference type="Pfam" id="PF00149"/>
    </source>
</evidence>
<dbReference type="GO" id="GO:0008803">
    <property type="term" value="F:bis(5'-nucleosyl)-tetraphosphatase (symmetrical) activity"/>
    <property type="evidence" value="ECO:0007669"/>
    <property type="project" value="TreeGrafter"/>
</dbReference>
<comment type="caution">
    <text evidence="2">The sequence shown here is derived from an EMBL/GenBank/DDBJ whole genome shotgun (WGS) entry which is preliminary data.</text>
</comment>
<dbReference type="PANTHER" id="PTHR42850">
    <property type="entry name" value="METALLOPHOSPHOESTERASE"/>
    <property type="match status" value="1"/>
</dbReference>
<dbReference type="GO" id="GO:0110154">
    <property type="term" value="P:RNA decapping"/>
    <property type="evidence" value="ECO:0007669"/>
    <property type="project" value="TreeGrafter"/>
</dbReference>
<dbReference type="GO" id="GO:0005737">
    <property type="term" value="C:cytoplasm"/>
    <property type="evidence" value="ECO:0007669"/>
    <property type="project" value="TreeGrafter"/>
</dbReference>